<protein>
    <submittedName>
        <fullName evidence="1">Uncharacterized protein</fullName>
    </submittedName>
</protein>
<evidence type="ECO:0000313" key="2">
    <source>
        <dbReference type="Proteomes" id="UP000095751"/>
    </source>
</evidence>
<dbReference type="InParanoid" id="A0A1E7FP27"/>
<organism evidence="1 2">
    <name type="scientific">Fragilariopsis cylindrus CCMP1102</name>
    <dbReference type="NCBI Taxonomy" id="635003"/>
    <lineage>
        <taxon>Eukaryota</taxon>
        <taxon>Sar</taxon>
        <taxon>Stramenopiles</taxon>
        <taxon>Ochrophyta</taxon>
        <taxon>Bacillariophyta</taxon>
        <taxon>Bacillariophyceae</taxon>
        <taxon>Bacillariophycidae</taxon>
        <taxon>Bacillariales</taxon>
        <taxon>Bacillariaceae</taxon>
        <taxon>Fragilariopsis</taxon>
    </lineage>
</organism>
<gene>
    <name evidence="1" type="ORF">FRACYDRAFT_235981</name>
</gene>
<dbReference type="AlphaFoldDB" id="A0A1E7FP27"/>
<name>A0A1E7FP27_9STRA</name>
<proteinExistence type="predicted"/>
<evidence type="ECO:0000313" key="1">
    <source>
        <dbReference type="EMBL" id="OEU19918.1"/>
    </source>
</evidence>
<reference evidence="1 2" key="1">
    <citation type="submission" date="2016-09" db="EMBL/GenBank/DDBJ databases">
        <title>Extensive genetic diversity and differential bi-allelic expression allows diatom success in the polar Southern Ocean.</title>
        <authorList>
            <consortium name="DOE Joint Genome Institute"/>
            <person name="Mock T."/>
            <person name="Otillar R.P."/>
            <person name="Strauss J."/>
            <person name="Dupont C."/>
            <person name="Frickenhaus S."/>
            <person name="Maumus F."/>
            <person name="Mcmullan M."/>
            <person name="Sanges R."/>
            <person name="Schmutz J."/>
            <person name="Toseland A."/>
            <person name="Valas R."/>
            <person name="Veluchamy A."/>
            <person name="Ward B.J."/>
            <person name="Allen A."/>
            <person name="Barry K."/>
            <person name="Falciatore A."/>
            <person name="Ferrante M."/>
            <person name="Fortunato A.E."/>
            <person name="Gloeckner G."/>
            <person name="Gruber A."/>
            <person name="Hipkin R."/>
            <person name="Janech M."/>
            <person name="Kroth P."/>
            <person name="Leese F."/>
            <person name="Lindquist E."/>
            <person name="Lyon B.R."/>
            <person name="Martin J."/>
            <person name="Mayer C."/>
            <person name="Parker M."/>
            <person name="Quesneville H."/>
            <person name="Raymond J."/>
            <person name="Uhlig C."/>
            <person name="Valentin K.U."/>
            <person name="Worden A.Z."/>
            <person name="Armbrust E.V."/>
            <person name="Bowler C."/>
            <person name="Green B."/>
            <person name="Moulton V."/>
            <person name="Van Oosterhout C."/>
            <person name="Grigoriev I."/>
        </authorList>
    </citation>
    <scope>NUCLEOTIDE SEQUENCE [LARGE SCALE GENOMIC DNA]</scope>
    <source>
        <strain evidence="1 2">CCMP1102</strain>
    </source>
</reference>
<dbReference type="KEGG" id="fcy:FRACYDRAFT_235981"/>
<accession>A0A1E7FP27</accession>
<sequence>MTMGTNWNQPDILSGGPILDLNKVNQGKLVRSNLVQLGSLCEGAKCIIQECLSLILVSVLVGFITRVLEGDPLTSSMGMFDVIFYCNKQCIDVVSLYHWNFHRLKYFYSYIRNGAGVIDLAVEEVSYFQFMYSCAFPVLFNEPITDPSSQQYTVSILKTRRILRRIQPKIAYFTSKTIRPPHISPTITTAVT</sequence>
<dbReference type="Proteomes" id="UP000095751">
    <property type="component" value="Unassembled WGS sequence"/>
</dbReference>
<keyword evidence="2" id="KW-1185">Reference proteome</keyword>
<dbReference type="EMBL" id="KV784355">
    <property type="protein sequence ID" value="OEU19918.1"/>
    <property type="molecule type" value="Genomic_DNA"/>
</dbReference>